<dbReference type="AlphaFoldDB" id="A0AAN9J7P5"/>
<accession>A0AAN9J7P5</accession>
<name>A0AAN9J7P5_CLITE</name>
<gene>
    <name evidence="1" type="ORF">RJT34_15636</name>
</gene>
<organism evidence="1 2">
    <name type="scientific">Clitoria ternatea</name>
    <name type="common">Butterfly pea</name>
    <dbReference type="NCBI Taxonomy" id="43366"/>
    <lineage>
        <taxon>Eukaryota</taxon>
        <taxon>Viridiplantae</taxon>
        <taxon>Streptophyta</taxon>
        <taxon>Embryophyta</taxon>
        <taxon>Tracheophyta</taxon>
        <taxon>Spermatophyta</taxon>
        <taxon>Magnoliopsida</taxon>
        <taxon>eudicotyledons</taxon>
        <taxon>Gunneridae</taxon>
        <taxon>Pentapetalae</taxon>
        <taxon>rosids</taxon>
        <taxon>fabids</taxon>
        <taxon>Fabales</taxon>
        <taxon>Fabaceae</taxon>
        <taxon>Papilionoideae</taxon>
        <taxon>50 kb inversion clade</taxon>
        <taxon>NPAAA clade</taxon>
        <taxon>indigoferoid/millettioid clade</taxon>
        <taxon>Phaseoleae</taxon>
        <taxon>Clitoria</taxon>
    </lineage>
</organism>
<dbReference type="Proteomes" id="UP001359559">
    <property type="component" value="Unassembled WGS sequence"/>
</dbReference>
<proteinExistence type="predicted"/>
<evidence type="ECO:0000313" key="2">
    <source>
        <dbReference type="Proteomes" id="UP001359559"/>
    </source>
</evidence>
<protein>
    <submittedName>
        <fullName evidence="1">Uncharacterized protein</fullName>
    </submittedName>
</protein>
<sequence>MRTASNEFAIWDCGSPLYDSFELVSLSHVIERHMMGSPYLGGSKQITTKFSNPDEMMMVSTRNTKCSSKLASLSDFLEKIIMWKTKVTQKGKEKKHNKTNIGFSMLVCGGNRVQLE</sequence>
<dbReference type="PANTHER" id="PTHR33978">
    <property type="entry name" value="SERINE/THREONINE-KINASE"/>
    <property type="match status" value="1"/>
</dbReference>
<keyword evidence="2" id="KW-1185">Reference proteome</keyword>
<reference evidence="1 2" key="1">
    <citation type="submission" date="2024-01" db="EMBL/GenBank/DDBJ databases">
        <title>The genomes of 5 underutilized Papilionoideae crops provide insights into root nodulation and disease resistance.</title>
        <authorList>
            <person name="Yuan L."/>
        </authorList>
    </citation>
    <scope>NUCLEOTIDE SEQUENCE [LARGE SCALE GENOMIC DNA]</scope>
    <source>
        <strain evidence="1">LY-2023</strain>
        <tissue evidence="1">Leaf</tissue>
    </source>
</reference>
<evidence type="ECO:0000313" key="1">
    <source>
        <dbReference type="EMBL" id="KAK7292783.1"/>
    </source>
</evidence>
<comment type="caution">
    <text evidence="1">The sequence shown here is derived from an EMBL/GenBank/DDBJ whole genome shotgun (WGS) entry which is preliminary data.</text>
</comment>
<dbReference type="EMBL" id="JAYKXN010000004">
    <property type="protein sequence ID" value="KAK7292783.1"/>
    <property type="molecule type" value="Genomic_DNA"/>
</dbReference>
<dbReference type="PANTHER" id="PTHR33978:SF18">
    <property type="entry name" value="OS01G0656300 PROTEIN"/>
    <property type="match status" value="1"/>
</dbReference>